<organism evidence="1 2">
    <name type="scientific">Lactobacillus kalixensis DSM 16043</name>
    <dbReference type="NCBI Taxonomy" id="1423763"/>
    <lineage>
        <taxon>Bacteria</taxon>
        <taxon>Bacillati</taxon>
        <taxon>Bacillota</taxon>
        <taxon>Bacilli</taxon>
        <taxon>Lactobacillales</taxon>
        <taxon>Lactobacillaceae</taxon>
        <taxon>Lactobacillus</taxon>
    </lineage>
</organism>
<dbReference type="AlphaFoldDB" id="A0A0R1UED6"/>
<gene>
    <name evidence="1" type="ORF">FC46_GL000876</name>
</gene>
<evidence type="ECO:0000313" key="1">
    <source>
        <dbReference type="EMBL" id="KRL89320.1"/>
    </source>
</evidence>
<proteinExistence type="predicted"/>
<protein>
    <submittedName>
        <fullName evidence="1">Uncharacterized protein</fullName>
    </submittedName>
</protein>
<name>A0A0R1UED6_9LACO</name>
<sequence>MEGNRFIFRIKKHEGNETTYETKEGSNYFGLVWYFFISKLRGLGPAIIDVITTLFMQV</sequence>
<dbReference type="PATRIC" id="fig|1423763.3.peg.889"/>
<accession>A0A0R1UED6</accession>
<dbReference type="Proteomes" id="UP000051036">
    <property type="component" value="Unassembled WGS sequence"/>
</dbReference>
<comment type="caution">
    <text evidence="1">The sequence shown here is derived from an EMBL/GenBank/DDBJ whole genome shotgun (WGS) entry which is preliminary data.</text>
</comment>
<dbReference type="EMBL" id="AZFM01000025">
    <property type="protein sequence ID" value="KRL89320.1"/>
    <property type="molecule type" value="Genomic_DNA"/>
</dbReference>
<keyword evidence="2" id="KW-1185">Reference proteome</keyword>
<evidence type="ECO:0000313" key="2">
    <source>
        <dbReference type="Proteomes" id="UP000051036"/>
    </source>
</evidence>
<reference evidence="1 2" key="1">
    <citation type="journal article" date="2015" name="Genome Announc.">
        <title>Expanding the biotechnology potential of lactobacilli through comparative genomics of 213 strains and associated genera.</title>
        <authorList>
            <person name="Sun Z."/>
            <person name="Harris H.M."/>
            <person name="McCann A."/>
            <person name="Guo C."/>
            <person name="Argimon S."/>
            <person name="Zhang W."/>
            <person name="Yang X."/>
            <person name="Jeffery I.B."/>
            <person name="Cooney J.C."/>
            <person name="Kagawa T.F."/>
            <person name="Liu W."/>
            <person name="Song Y."/>
            <person name="Salvetti E."/>
            <person name="Wrobel A."/>
            <person name="Rasinkangas P."/>
            <person name="Parkhill J."/>
            <person name="Rea M.C."/>
            <person name="O'Sullivan O."/>
            <person name="Ritari J."/>
            <person name="Douillard F.P."/>
            <person name="Paul Ross R."/>
            <person name="Yang R."/>
            <person name="Briner A.E."/>
            <person name="Felis G.E."/>
            <person name="de Vos W.M."/>
            <person name="Barrangou R."/>
            <person name="Klaenhammer T.R."/>
            <person name="Caufield P.W."/>
            <person name="Cui Y."/>
            <person name="Zhang H."/>
            <person name="O'Toole P.W."/>
        </authorList>
    </citation>
    <scope>NUCLEOTIDE SEQUENCE [LARGE SCALE GENOMIC DNA]</scope>
    <source>
        <strain evidence="1 2">DSM 16043</strain>
    </source>
</reference>